<evidence type="ECO:0000313" key="6">
    <source>
        <dbReference type="Proteomes" id="UP000204551"/>
    </source>
</evidence>
<dbReference type="RefSeq" id="WP_093979189.1">
    <property type="nucleotide sequence ID" value="NZ_CP022515.1"/>
</dbReference>
<feature type="repeat" description="TPR" evidence="1">
    <location>
        <begin position="129"/>
        <end position="162"/>
    </location>
</feature>
<dbReference type="Pfam" id="PF06580">
    <property type="entry name" value="His_kinase"/>
    <property type="match status" value="1"/>
</dbReference>
<keyword evidence="2" id="KW-0812">Transmembrane</keyword>
<name>A0A221UZT9_9FLAO</name>
<reference evidence="5 6" key="1">
    <citation type="submission" date="2017-07" db="EMBL/GenBank/DDBJ databases">
        <title>Genome Sequence of Arenibacter algicola Strain SMS7 Isolated from a culture of the Diatom Skeletonema marinoi.</title>
        <authorList>
            <person name="Topel M."/>
            <person name="Pinder M.I.M."/>
            <person name="Johansson O.N."/>
            <person name="Kourtchenko O."/>
            <person name="Godhe A."/>
            <person name="Clarke A.K."/>
        </authorList>
    </citation>
    <scope>NUCLEOTIDE SEQUENCE [LARGE SCALE GENOMIC DNA]</scope>
    <source>
        <strain evidence="5 6">SMS7</strain>
    </source>
</reference>
<dbReference type="Gene3D" id="3.30.565.10">
    <property type="entry name" value="Histidine kinase-like ATPase, C-terminal domain"/>
    <property type="match status" value="1"/>
</dbReference>
<dbReference type="Proteomes" id="UP000204551">
    <property type="component" value="Chromosome"/>
</dbReference>
<evidence type="ECO:0000259" key="4">
    <source>
        <dbReference type="Pfam" id="PF06580"/>
    </source>
</evidence>
<dbReference type="InterPro" id="IPR010559">
    <property type="entry name" value="Sig_transdc_His_kin_internal"/>
</dbReference>
<dbReference type="Gene3D" id="1.25.40.10">
    <property type="entry name" value="Tetratricopeptide repeat domain"/>
    <property type="match status" value="3"/>
</dbReference>
<keyword evidence="2" id="KW-1133">Transmembrane helix</keyword>
<dbReference type="Pfam" id="PF13374">
    <property type="entry name" value="TPR_10"/>
    <property type="match status" value="1"/>
</dbReference>
<dbReference type="Pfam" id="PF13424">
    <property type="entry name" value="TPR_12"/>
    <property type="match status" value="1"/>
</dbReference>
<keyword evidence="5" id="KW-0418">Kinase</keyword>
<feature type="repeat" description="TPR" evidence="1">
    <location>
        <begin position="204"/>
        <end position="237"/>
    </location>
</feature>
<dbReference type="GO" id="GO:0000155">
    <property type="term" value="F:phosphorelay sensor kinase activity"/>
    <property type="evidence" value="ECO:0007669"/>
    <property type="project" value="InterPro"/>
</dbReference>
<dbReference type="KEGG" id="aalg:AREALGSMS7_03358"/>
<dbReference type="PROSITE" id="PS50005">
    <property type="entry name" value="TPR"/>
    <property type="match status" value="3"/>
</dbReference>
<organism evidence="5 6">
    <name type="scientific">Arenibacter algicola</name>
    <dbReference type="NCBI Taxonomy" id="616991"/>
    <lineage>
        <taxon>Bacteria</taxon>
        <taxon>Pseudomonadati</taxon>
        <taxon>Bacteroidota</taxon>
        <taxon>Flavobacteriia</taxon>
        <taxon>Flavobacteriales</taxon>
        <taxon>Flavobacteriaceae</taxon>
        <taxon>Arenibacter</taxon>
    </lineage>
</organism>
<evidence type="ECO:0000256" key="3">
    <source>
        <dbReference type="SAM" id="SignalP"/>
    </source>
</evidence>
<dbReference type="InterPro" id="IPR011990">
    <property type="entry name" value="TPR-like_helical_dom_sf"/>
</dbReference>
<feature type="transmembrane region" description="Helical" evidence="2">
    <location>
        <begin position="356"/>
        <end position="374"/>
    </location>
</feature>
<keyword evidence="5" id="KW-0808">Transferase</keyword>
<dbReference type="PANTHER" id="PTHR34220:SF7">
    <property type="entry name" value="SENSOR HISTIDINE KINASE YPDA"/>
    <property type="match status" value="1"/>
</dbReference>
<dbReference type="SMART" id="SM00028">
    <property type="entry name" value="TPR"/>
    <property type="match status" value="6"/>
</dbReference>
<evidence type="ECO:0000313" key="5">
    <source>
        <dbReference type="EMBL" id="ASO06783.1"/>
    </source>
</evidence>
<dbReference type="SUPFAM" id="SSF55874">
    <property type="entry name" value="ATPase domain of HSP90 chaperone/DNA topoisomerase II/histidine kinase"/>
    <property type="match status" value="1"/>
</dbReference>
<dbReference type="AlphaFoldDB" id="A0A221UZT9"/>
<dbReference type="EC" id="2.7.13.3" evidence="5"/>
<dbReference type="PANTHER" id="PTHR34220">
    <property type="entry name" value="SENSOR HISTIDINE KINASE YPDA"/>
    <property type="match status" value="1"/>
</dbReference>
<evidence type="ECO:0000256" key="2">
    <source>
        <dbReference type="SAM" id="Phobius"/>
    </source>
</evidence>
<keyword evidence="3" id="KW-0732">Signal</keyword>
<dbReference type="InterPro" id="IPR036890">
    <property type="entry name" value="HATPase_C_sf"/>
</dbReference>
<feature type="domain" description="Signal transduction histidine kinase internal region" evidence="4">
    <location>
        <begin position="396"/>
        <end position="475"/>
    </location>
</feature>
<dbReference type="GO" id="GO:0016020">
    <property type="term" value="C:membrane"/>
    <property type="evidence" value="ECO:0007669"/>
    <property type="project" value="InterPro"/>
</dbReference>
<keyword evidence="2" id="KW-0472">Membrane</keyword>
<dbReference type="SUPFAM" id="SSF48452">
    <property type="entry name" value="TPR-like"/>
    <property type="match status" value="2"/>
</dbReference>
<dbReference type="EMBL" id="CP022515">
    <property type="protein sequence ID" value="ASO06783.1"/>
    <property type="molecule type" value="Genomic_DNA"/>
</dbReference>
<gene>
    <name evidence="5" type="ORF">AREALGSMS7_03358</name>
</gene>
<accession>A0A221UZT9</accession>
<keyword evidence="1" id="KW-0802">TPR repeat</keyword>
<evidence type="ECO:0000256" key="1">
    <source>
        <dbReference type="PROSITE-ProRule" id="PRU00339"/>
    </source>
</evidence>
<feature type="repeat" description="TPR" evidence="1">
    <location>
        <begin position="244"/>
        <end position="277"/>
    </location>
</feature>
<proteinExistence type="predicted"/>
<sequence>MKSGSVLFMLLTICSLMTGQGLSQELDTLSNPDTIGSESVTDTIIINRRNDYVKQALFANPSDTTLTDYANQTLEIAKKNGYSKGIFMALERLGLIYQYSFSNPYKALYYYQKALLVAENHSGLTPFKWGVYGNIGTLYYELEEYGRALQYFKKVMHGNRNLEMTAMANMANVYGSWNRLDSAIYFYGKALDHPKLKENFTYEANLLSNISLMYQQKGNLDEAIRSIEKSLALIDTYHIEFVRPTAYANAAMVYLTSKDYETARRYALEALDLSRNSANLFMERSAWGTLADIYEQERNYSQALDAHKNYLELKDSLNNQNRRVEIDRMRMEFDFNQREALNKEEIERQATLKKSIAIGGGGLLFATLIGFIFYKRRRDAISRQNEAEFKMLVSDTELKALRAQINPHFIFNSLNSIGDYILKNDTRSAYNYLTKFASLMRTVLENSEQEQILLSEELKFIELYLQVESKRLPGKFSYVVNVEEDLDIENILVPPLILQPFLENSIWHGFKLKEKGGHISINFKVECGMLLCSVDDNGNGMGTESTLSNSHKSFGIAITENRLKIYNYRKVAQSTLRIIDKENPPGVRVEISLPLEMIF</sequence>
<protein>
    <submittedName>
        <fullName evidence="5">Sensor histidine kinase YpdA</fullName>
        <ecNumber evidence="5">2.7.13.3</ecNumber>
    </submittedName>
</protein>
<dbReference type="InterPro" id="IPR050640">
    <property type="entry name" value="Bact_2-comp_sensor_kinase"/>
</dbReference>
<dbReference type="InterPro" id="IPR019734">
    <property type="entry name" value="TPR_rpt"/>
</dbReference>
<feature type="signal peptide" evidence="3">
    <location>
        <begin position="1"/>
        <end position="19"/>
    </location>
</feature>
<feature type="chain" id="PRO_5013234019" evidence="3">
    <location>
        <begin position="20"/>
        <end position="599"/>
    </location>
</feature>